<dbReference type="Proteomes" id="UP000799423">
    <property type="component" value="Unassembled WGS sequence"/>
</dbReference>
<name>A0A6A7B8R4_9PLEO</name>
<proteinExistence type="predicted"/>
<organism evidence="1 2">
    <name type="scientific">Plenodomus tracheiphilus IPT5</name>
    <dbReference type="NCBI Taxonomy" id="1408161"/>
    <lineage>
        <taxon>Eukaryota</taxon>
        <taxon>Fungi</taxon>
        <taxon>Dikarya</taxon>
        <taxon>Ascomycota</taxon>
        <taxon>Pezizomycotina</taxon>
        <taxon>Dothideomycetes</taxon>
        <taxon>Pleosporomycetidae</taxon>
        <taxon>Pleosporales</taxon>
        <taxon>Pleosporineae</taxon>
        <taxon>Leptosphaeriaceae</taxon>
        <taxon>Plenodomus</taxon>
    </lineage>
</organism>
<keyword evidence="2" id="KW-1185">Reference proteome</keyword>
<dbReference type="EMBL" id="MU006305">
    <property type="protein sequence ID" value="KAF2850789.1"/>
    <property type="molecule type" value="Genomic_DNA"/>
</dbReference>
<accession>A0A6A7B8R4</accession>
<dbReference type="AlphaFoldDB" id="A0A6A7B8R4"/>
<gene>
    <name evidence="1" type="ORF">T440DRAFT_85213</name>
</gene>
<evidence type="ECO:0000313" key="1">
    <source>
        <dbReference type="EMBL" id="KAF2850789.1"/>
    </source>
</evidence>
<reference evidence="1" key="1">
    <citation type="submission" date="2020-01" db="EMBL/GenBank/DDBJ databases">
        <authorList>
            <consortium name="DOE Joint Genome Institute"/>
            <person name="Haridas S."/>
            <person name="Albert R."/>
            <person name="Binder M."/>
            <person name="Bloem J."/>
            <person name="Labutti K."/>
            <person name="Salamov A."/>
            <person name="Andreopoulos B."/>
            <person name="Baker S.E."/>
            <person name="Barry K."/>
            <person name="Bills G."/>
            <person name="Bluhm B.H."/>
            <person name="Cannon C."/>
            <person name="Castanera R."/>
            <person name="Culley D.E."/>
            <person name="Daum C."/>
            <person name="Ezra D."/>
            <person name="Gonzalez J.B."/>
            <person name="Henrissat B."/>
            <person name="Kuo A."/>
            <person name="Liang C."/>
            <person name="Lipzen A."/>
            <person name="Lutzoni F."/>
            <person name="Magnuson J."/>
            <person name="Mondo S."/>
            <person name="Nolan M."/>
            <person name="Ohm R."/>
            <person name="Pangilinan J."/>
            <person name="Park H.-J."/>
            <person name="Ramirez L."/>
            <person name="Alfaro M."/>
            <person name="Sun H."/>
            <person name="Tritt A."/>
            <person name="Yoshinaga Y."/>
            <person name="Zwiers L.-H."/>
            <person name="Turgeon B.G."/>
            <person name="Goodwin S.B."/>
            <person name="Spatafora J.W."/>
            <person name="Crous P.W."/>
            <person name="Grigoriev I.V."/>
        </authorList>
    </citation>
    <scope>NUCLEOTIDE SEQUENCE</scope>
    <source>
        <strain evidence="1">IPT5</strain>
    </source>
</reference>
<sequence length="93" mass="11255">MVADWLALVFAPRWLVHRTCRLHTILHNVQVYFRFVSISMRILRSVRGWWWWWWWWSNYLEVLAVTEVGPIRSRDGIHVMLHAHDFPNTSGAL</sequence>
<evidence type="ECO:0000313" key="2">
    <source>
        <dbReference type="Proteomes" id="UP000799423"/>
    </source>
</evidence>
<protein>
    <submittedName>
        <fullName evidence="1">Uncharacterized protein</fullName>
    </submittedName>
</protein>